<sequence>MGGQIMKNVQTISSNEMENQDEVENSAARLEKANGWKEESSPLFLGLSLAGSAQSVYCSLTDTALSRYRKTNERLTTFAIDL</sequence>
<protein>
    <submittedName>
        <fullName evidence="2">Uncharacterized protein</fullName>
    </submittedName>
</protein>
<feature type="region of interest" description="Disordered" evidence="1">
    <location>
        <begin position="1"/>
        <end position="26"/>
    </location>
</feature>
<proteinExistence type="predicted"/>
<evidence type="ECO:0000256" key="1">
    <source>
        <dbReference type="SAM" id="MobiDB-lite"/>
    </source>
</evidence>
<feature type="compositionally biased region" description="Polar residues" evidence="1">
    <location>
        <begin position="7"/>
        <end position="17"/>
    </location>
</feature>
<organism evidence="2">
    <name type="scientific">Timema tahoe</name>
    <dbReference type="NCBI Taxonomy" id="61484"/>
    <lineage>
        <taxon>Eukaryota</taxon>
        <taxon>Metazoa</taxon>
        <taxon>Ecdysozoa</taxon>
        <taxon>Arthropoda</taxon>
        <taxon>Hexapoda</taxon>
        <taxon>Insecta</taxon>
        <taxon>Pterygota</taxon>
        <taxon>Neoptera</taxon>
        <taxon>Polyneoptera</taxon>
        <taxon>Phasmatodea</taxon>
        <taxon>Timematodea</taxon>
        <taxon>Timematoidea</taxon>
        <taxon>Timematidae</taxon>
        <taxon>Timema</taxon>
    </lineage>
</organism>
<evidence type="ECO:0000313" key="2">
    <source>
        <dbReference type="EMBL" id="CAD7458110.1"/>
    </source>
</evidence>
<reference evidence="2" key="1">
    <citation type="submission" date="2020-11" db="EMBL/GenBank/DDBJ databases">
        <authorList>
            <person name="Tran Van P."/>
        </authorList>
    </citation>
    <scope>NUCLEOTIDE SEQUENCE</scope>
</reference>
<dbReference type="AlphaFoldDB" id="A0A7R9IH11"/>
<gene>
    <name evidence="2" type="ORF">TTEB3V08_LOCUS6096</name>
</gene>
<name>A0A7R9IH11_9NEOP</name>
<dbReference type="EMBL" id="OE002082">
    <property type="protein sequence ID" value="CAD7458110.1"/>
    <property type="molecule type" value="Genomic_DNA"/>
</dbReference>
<accession>A0A7R9IH11</accession>